<dbReference type="Proteomes" id="UP000010366">
    <property type="component" value="Chromosome"/>
</dbReference>
<keyword evidence="2" id="KW-0540">Nuclease</keyword>
<dbReference type="PATRIC" id="fig|1173020.3.peg.1326"/>
<dbReference type="RefSeq" id="WP_015158542.1">
    <property type="nucleotide sequence ID" value="NC_019697.1"/>
</dbReference>
<keyword evidence="2" id="KW-0255">Endonuclease</keyword>
<gene>
    <name evidence="2" type="ORF">Cha6605_1130</name>
</gene>
<dbReference type="HOGENOM" id="CLU_137758_0_0_3"/>
<proteinExistence type="predicted"/>
<keyword evidence="1" id="KW-0175">Coiled coil</keyword>
<dbReference type="OrthoDB" id="515905at2"/>
<dbReference type="GO" id="GO:0004519">
    <property type="term" value="F:endonuclease activity"/>
    <property type="evidence" value="ECO:0007669"/>
    <property type="project" value="UniProtKB-KW"/>
</dbReference>
<dbReference type="STRING" id="1173020.Cha6605_1130"/>
<dbReference type="GO" id="GO:0110001">
    <property type="term" value="C:toxin-antitoxin complex"/>
    <property type="evidence" value="ECO:0007669"/>
    <property type="project" value="InterPro"/>
</dbReference>
<evidence type="ECO:0000256" key="1">
    <source>
        <dbReference type="SAM" id="Coils"/>
    </source>
</evidence>
<dbReference type="eggNOG" id="ENOG5032PCK">
    <property type="taxonomic scope" value="Bacteria"/>
</dbReference>
<organism evidence="2 3">
    <name type="scientific">Chamaesiphon minutus (strain ATCC 27169 / PCC 6605)</name>
    <dbReference type="NCBI Taxonomy" id="1173020"/>
    <lineage>
        <taxon>Bacteria</taxon>
        <taxon>Bacillati</taxon>
        <taxon>Cyanobacteriota</taxon>
        <taxon>Cyanophyceae</taxon>
        <taxon>Gomontiellales</taxon>
        <taxon>Chamaesiphonaceae</taxon>
        <taxon>Chamaesiphon</taxon>
    </lineage>
</organism>
<feature type="coiled-coil region" evidence="1">
    <location>
        <begin position="15"/>
        <end position="42"/>
    </location>
</feature>
<keyword evidence="2" id="KW-0378">Hydrolase</keyword>
<sequence length="149" mass="17347">MGALIRNGWEIYFHRQLFGEQRRQLRERVKQLKAELPEADYLTHPDVKLLAAVMVGIKEKIVLDPLATQFALTGPLRRYGRMKGMGLPQRYRLFFRAFTSEERQVLIVLWLGYPRKAGDKQDCYEVFTKMVGNGDFPDNLPELLMATDE</sequence>
<dbReference type="EMBL" id="CP003600">
    <property type="protein sequence ID" value="AFY92354.1"/>
    <property type="molecule type" value="Genomic_DNA"/>
</dbReference>
<dbReference type="InterPro" id="IPR021679">
    <property type="entry name" value="Toxin_endonuclease_YhaV"/>
</dbReference>
<name>K9UDS6_CHAP6</name>
<reference evidence="2 3" key="1">
    <citation type="submission" date="2012-05" db="EMBL/GenBank/DDBJ databases">
        <title>Finished chromosome of genome of Chamaesiphon sp. PCC 6605.</title>
        <authorList>
            <consortium name="US DOE Joint Genome Institute"/>
            <person name="Gugger M."/>
            <person name="Coursin T."/>
            <person name="Rippka R."/>
            <person name="Tandeau De Marsac N."/>
            <person name="Huntemann M."/>
            <person name="Wei C.-L."/>
            <person name="Han J."/>
            <person name="Detter J.C."/>
            <person name="Han C."/>
            <person name="Tapia R."/>
            <person name="Chen A."/>
            <person name="Kyrpides N."/>
            <person name="Mavromatis K."/>
            <person name="Markowitz V."/>
            <person name="Szeto E."/>
            <person name="Ivanova N."/>
            <person name="Pagani I."/>
            <person name="Pati A."/>
            <person name="Goodwin L."/>
            <person name="Nordberg H.P."/>
            <person name="Cantor M.N."/>
            <person name="Hua S.X."/>
            <person name="Woyke T."/>
            <person name="Kerfeld C.A."/>
        </authorList>
    </citation>
    <scope>NUCLEOTIDE SEQUENCE [LARGE SCALE GENOMIC DNA]</scope>
    <source>
        <strain evidence="3">ATCC 27169 / PCC 6605</strain>
    </source>
</reference>
<dbReference type="Pfam" id="PF11663">
    <property type="entry name" value="Toxin_YhaV"/>
    <property type="match status" value="1"/>
</dbReference>
<dbReference type="GO" id="GO:0004540">
    <property type="term" value="F:RNA nuclease activity"/>
    <property type="evidence" value="ECO:0007669"/>
    <property type="project" value="InterPro"/>
</dbReference>
<dbReference type="AlphaFoldDB" id="K9UDS6"/>
<evidence type="ECO:0000313" key="2">
    <source>
        <dbReference type="EMBL" id="AFY92354.1"/>
    </source>
</evidence>
<dbReference type="KEGG" id="cmp:Cha6605_1130"/>
<evidence type="ECO:0000313" key="3">
    <source>
        <dbReference type="Proteomes" id="UP000010366"/>
    </source>
</evidence>
<keyword evidence="3" id="KW-1185">Reference proteome</keyword>
<protein>
    <submittedName>
        <fullName evidence="2">Toxin with endonuclease activity YhaV</fullName>
    </submittedName>
</protein>
<accession>K9UDS6</accession>